<comment type="subcellular location">
    <subcellularLocation>
        <location evidence="10 13">Cytoplasm</location>
    </subcellularLocation>
</comment>
<comment type="similarity">
    <text evidence="10 13">Belongs to the malate synthase family. GlcB subfamily.</text>
</comment>
<dbReference type="GO" id="GO:0005829">
    <property type="term" value="C:cytosol"/>
    <property type="evidence" value="ECO:0007669"/>
    <property type="project" value="TreeGrafter"/>
</dbReference>
<dbReference type="NCBIfam" id="NF002825">
    <property type="entry name" value="PRK02999.1"/>
    <property type="match status" value="1"/>
</dbReference>
<accession>A0A420E664</accession>
<evidence type="ECO:0000256" key="10">
    <source>
        <dbReference type="HAMAP-Rule" id="MF_00641"/>
    </source>
</evidence>
<feature type="domain" description="Malate synthase TIM barrel" evidence="14">
    <location>
        <begin position="348"/>
        <end position="585"/>
    </location>
</feature>
<dbReference type="InterPro" id="IPR048357">
    <property type="entry name" value="MSG_insertion"/>
</dbReference>
<dbReference type="GO" id="GO:0009436">
    <property type="term" value="P:glyoxylate catabolic process"/>
    <property type="evidence" value="ECO:0007669"/>
    <property type="project" value="TreeGrafter"/>
</dbReference>
<dbReference type="Proteomes" id="UP000286482">
    <property type="component" value="Unassembled WGS sequence"/>
</dbReference>
<dbReference type="Pfam" id="PF01274">
    <property type="entry name" value="MS_TIM-barrel"/>
    <property type="match status" value="1"/>
</dbReference>
<comment type="catalytic activity">
    <reaction evidence="9 10 13">
        <text>glyoxylate + acetyl-CoA + H2O = (S)-malate + CoA + H(+)</text>
        <dbReference type="Rhea" id="RHEA:18181"/>
        <dbReference type="ChEBI" id="CHEBI:15377"/>
        <dbReference type="ChEBI" id="CHEBI:15378"/>
        <dbReference type="ChEBI" id="CHEBI:15589"/>
        <dbReference type="ChEBI" id="CHEBI:36655"/>
        <dbReference type="ChEBI" id="CHEBI:57287"/>
        <dbReference type="ChEBI" id="CHEBI:57288"/>
        <dbReference type="EC" id="2.3.3.9"/>
    </reaction>
</comment>
<dbReference type="PANTHER" id="PTHR42739:SF1">
    <property type="entry name" value="MALATE SYNTHASE G"/>
    <property type="match status" value="1"/>
</dbReference>
<feature type="binding site" evidence="10">
    <location>
        <position position="443"/>
    </location>
    <ligand>
        <name>glyoxylate</name>
        <dbReference type="ChEBI" id="CHEBI:36655"/>
    </ligand>
</feature>
<dbReference type="Gene3D" id="1.20.1220.12">
    <property type="entry name" value="Malate synthase, domain III"/>
    <property type="match status" value="1"/>
</dbReference>
<dbReference type="GO" id="GO:0006097">
    <property type="term" value="P:glyoxylate cycle"/>
    <property type="evidence" value="ECO:0007669"/>
    <property type="project" value="UniProtKB-UniRule"/>
</dbReference>
<dbReference type="GO" id="GO:0006099">
    <property type="term" value="P:tricarboxylic acid cycle"/>
    <property type="evidence" value="ECO:0007669"/>
    <property type="project" value="UniProtKB-KW"/>
</dbReference>
<evidence type="ECO:0000256" key="4">
    <source>
        <dbReference type="ARBA" id="ARBA00022532"/>
    </source>
</evidence>
<keyword evidence="4 10" id="KW-0816">Tricarboxylic acid cycle</keyword>
<keyword evidence="3 10" id="KW-0963">Cytoplasm</keyword>
<evidence type="ECO:0000256" key="6">
    <source>
        <dbReference type="ARBA" id="ARBA00022723"/>
    </source>
</evidence>
<evidence type="ECO:0000259" key="16">
    <source>
        <dbReference type="Pfam" id="PF20658"/>
    </source>
</evidence>
<evidence type="ECO:0000256" key="2">
    <source>
        <dbReference type="ARBA" id="ARBA00022435"/>
    </source>
</evidence>
<evidence type="ECO:0000256" key="1">
    <source>
        <dbReference type="ARBA" id="ARBA00001946"/>
    </source>
</evidence>
<keyword evidence="19" id="KW-1185">Reference proteome</keyword>
<evidence type="ECO:0000313" key="18">
    <source>
        <dbReference type="EMBL" id="RKF12835.1"/>
    </source>
</evidence>
<dbReference type="NCBIfam" id="TIGR01345">
    <property type="entry name" value="malate_syn_G"/>
    <property type="match status" value="1"/>
</dbReference>
<dbReference type="InterPro" id="IPR006253">
    <property type="entry name" value="Malate_synthG"/>
</dbReference>
<feature type="modified residue" description="Cysteine sulfenic acid (-SOH)" evidence="10">
    <location>
        <position position="635"/>
    </location>
</feature>
<evidence type="ECO:0000259" key="15">
    <source>
        <dbReference type="Pfam" id="PF20656"/>
    </source>
</evidence>
<evidence type="ECO:0000259" key="17">
    <source>
        <dbReference type="Pfam" id="PF20659"/>
    </source>
</evidence>
<dbReference type="OrthoDB" id="9762054at2"/>
<comment type="pathway">
    <text evidence="10 13">Carbohydrate metabolism; glyoxylate cycle; (S)-malate from isocitrate: step 2/2.</text>
</comment>
<protein>
    <recommendedName>
        <fullName evidence="10 11">Malate synthase G</fullName>
        <ecNumber evidence="10 11">2.3.3.9</ecNumber>
    </recommendedName>
</protein>
<comment type="cofactor">
    <cofactor evidence="1 10">
        <name>Mg(2+)</name>
        <dbReference type="ChEBI" id="CHEBI:18420"/>
    </cofactor>
</comment>
<comment type="subunit">
    <text evidence="10">Monomer.</text>
</comment>
<feature type="binding site" evidence="10">
    <location>
        <position position="443"/>
    </location>
    <ligand>
        <name>Mg(2+)</name>
        <dbReference type="ChEBI" id="CHEBI:18420"/>
    </ligand>
</feature>
<evidence type="ECO:0000256" key="3">
    <source>
        <dbReference type="ARBA" id="ARBA00022490"/>
    </source>
</evidence>
<evidence type="ECO:0000256" key="9">
    <source>
        <dbReference type="ARBA" id="ARBA00047918"/>
    </source>
</evidence>
<feature type="domain" description="Malate synthase N-terminal" evidence="15">
    <location>
        <begin position="29"/>
        <end position="83"/>
    </location>
</feature>
<comment type="caution">
    <text evidence="10">Lacks conserved residue(s) required for the propagation of feature annotation.</text>
</comment>
<sequence>MPSQPTDAKHSPSTPQYQRIGKLKVANAFYDFINQEVLPGLEINLQKFWPQFVEYLLEFTPQNRALLQTRDSLQLQINDYHSKHQSIDAQHYQQFLTQIGYLEPEPGASDISVQNVDAELSTLAGPQLVVPMMNARYSLNAANARWGSLYDALYGTDLIPDTPELSRDGGYNPHRGDEVIGQAKRLLDQHFPLQTGSHQDAISYSILDDKLQVGFVDGSFSALSKVEQCLGFTGDAQQPKTLLLRNNGLHWELQFDAQGLIGQGDSAFINDMLLESALTSIMDCEDSIAAVDTQDKIAVYRNWLGLMKGNLSEQVDKNGRSFTRSLNPDREYLGLNGERIALSGRALMFVRNVGHLMDTDLVLDDQGREFPEGLIDAVVTAMIGKHDLLGNSPFRNSKTGSIYIVKPKMHGPSEVEFSNQVFARVEQIIGLKPYSVKLGIMDEERRTSLNLRACIQAAKERVVFINTGFLDRTGDELHTSMFAGPMARKGDIKDSVWIKAYELSNVAQGLACGLSGKAQIGKGMWPKPDNMSEMMAAKIAHPQSGANTAWVPSPTAATLHALHYHLVKVADVQSQLKQSLEAKTDVFTDYRQQLLVPPLAQHCDWTDQQLDDELDNNTQGILGYVVRWVEQGVGCSKVPDINGVGLMEDRATLRISSQHVANWLQHQVVSKARVVASFQRSAKLVDQQNRTDSAYHAMGPNLEQSMAYLAALDLVFKGCTQPSGYTEPLLHAWRRKFKAKQQQRQSSAELVS</sequence>
<dbReference type="InterPro" id="IPR011076">
    <property type="entry name" value="Malate_synth_sf"/>
</dbReference>
<comment type="caution">
    <text evidence="18">The sequence shown here is derived from an EMBL/GenBank/DDBJ whole genome shotgun (WGS) entry which is preliminary data.</text>
</comment>
<feature type="binding site" evidence="10">
    <location>
        <position position="351"/>
    </location>
    <ligand>
        <name>glyoxylate</name>
        <dbReference type="ChEBI" id="CHEBI:36655"/>
    </ligand>
</feature>
<feature type="domain" description="Malate synthase G alpha-beta insertion" evidence="16">
    <location>
        <begin position="171"/>
        <end position="246"/>
    </location>
</feature>
<evidence type="ECO:0000256" key="8">
    <source>
        <dbReference type="ARBA" id="ARBA00023097"/>
    </source>
</evidence>
<dbReference type="InterPro" id="IPR048356">
    <property type="entry name" value="MS_N"/>
</dbReference>
<feature type="binding site" evidence="10">
    <location>
        <begin position="136"/>
        <end position="137"/>
    </location>
    <ligand>
        <name>acetyl-CoA</name>
        <dbReference type="ChEBI" id="CHEBI:57288"/>
    </ligand>
</feature>
<keyword evidence="6 10" id="KW-0479">Metal-binding</keyword>
<dbReference type="PANTHER" id="PTHR42739">
    <property type="entry name" value="MALATE SYNTHASE G"/>
    <property type="match status" value="1"/>
</dbReference>
<dbReference type="InterPro" id="IPR001465">
    <property type="entry name" value="Malate_synthase_TIM"/>
</dbReference>
<feature type="active site" description="Proton acceptor" evidence="10 12">
    <location>
        <position position="351"/>
    </location>
</feature>
<reference evidence="18 19" key="1">
    <citation type="submission" date="2018-09" db="EMBL/GenBank/DDBJ databases">
        <authorList>
            <person name="Wang Z."/>
        </authorList>
    </citation>
    <scope>NUCLEOTIDE SEQUENCE [LARGE SCALE GENOMIC DNA]</scope>
    <source>
        <strain evidence="18 19">ALS 81</strain>
    </source>
</reference>
<name>A0A420E664_9ALTE</name>
<keyword evidence="18" id="KW-0012">Acyltransferase</keyword>
<dbReference type="RefSeq" id="WP_120356842.1">
    <property type="nucleotide sequence ID" value="NZ_RAQO01000013.1"/>
</dbReference>
<evidence type="ECO:0000256" key="5">
    <source>
        <dbReference type="ARBA" id="ARBA00022679"/>
    </source>
</evidence>
<feature type="binding site" evidence="10">
    <location>
        <position position="287"/>
    </location>
    <ligand>
        <name>acetyl-CoA</name>
        <dbReference type="ChEBI" id="CHEBI:57288"/>
    </ligand>
</feature>
<dbReference type="UniPathway" id="UPA00703">
    <property type="reaction ID" value="UER00720"/>
</dbReference>
<organism evidence="18 19">
    <name type="scientific">Alginatibacterium sediminis</name>
    <dbReference type="NCBI Taxonomy" id="2164068"/>
    <lineage>
        <taxon>Bacteria</taxon>
        <taxon>Pseudomonadati</taxon>
        <taxon>Pseudomonadota</taxon>
        <taxon>Gammaproteobacteria</taxon>
        <taxon>Alteromonadales</taxon>
        <taxon>Alteromonadaceae</taxon>
        <taxon>Alginatibacterium</taxon>
    </lineage>
</organism>
<dbReference type="InterPro" id="IPR044856">
    <property type="entry name" value="Malate_synth_C_sf"/>
</dbReference>
<feature type="domain" description="Malate synthase C-terminal" evidence="17">
    <location>
        <begin position="610"/>
        <end position="698"/>
    </location>
</feature>
<keyword evidence="2 10" id="KW-0329">Glyoxylate bypass</keyword>
<evidence type="ECO:0000259" key="14">
    <source>
        <dbReference type="Pfam" id="PF01274"/>
    </source>
</evidence>
<gene>
    <name evidence="10" type="primary">glcB</name>
    <name evidence="18" type="ORF">DBZ36_20275</name>
</gene>
<dbReference type="InterPro" id="IPR046363">
    <property type="entry name" value="MS_N_TIM-barrel_dom"/>
</dbReference>
<dbReference type="Gene3D" id="3.20.20.360">
    <property type="entry name" value="Malate synthase, domain 3"/>
    <property type="match status" value="2"/>
</dbReference>
<dbReference type="Pfam" id="PF20656">
    <property type="entry name" value="MS_N"/>
    <property type="match status" value="1"/>
</dbReference>
<dbReference type="InterPro" id="IPR048355">
    <property type="entry name" value="MS_C"/>
</dbReference>
<dbReference type="Pfam" id="PF20659">
    <property type="entry name" value="MS_C"/>
    <property type="match status" value="1"/>
</dbReference>
<proteinExistence type="inferred from homology"/>
<comment type="function">
    <text evidence="10">Involved in the glycolate utilization. Catalyzes the condensation and subsequent hydrolysis of acetyl-coenzyme A (acetyl-CoA) and glyoxylate to form malate and CoA.</text>
</comment>
<keyword evidence="5 10" id="KW-0808">Transferase</keyword>
<feature type="binding site" evidence="10">
    <location>
        <position position="552"/>
    </location>
    <ligand>
        <name>acetyl-CoA</name>
        <dbReference type="ChEBI" id="CHEBI:57288"/>
    </ligand>
</feature>
<evidence type="ECO:0000256" key="12">
    <source>
        <dbReference type="PIRSR" id="PIRSR601465-50"/>
    </source>
</evidence>
<feature type="binding site" evidence="10">
    <location>
        <position position="129"/>
    </location>
    <ligand>
        <name>acetyl-CoA</name>
        <dbReference type="ChEBI" id="CHEBI:57288"/>
    </ligand>
</feature>
<dbReference type="AlphaFoldDB" id="A0A420E664"/>
<feature type="binding site" evidence="10">
    <location>
        <begin position="468"/>
        <end position="471"/>
    </location>
    <ligand>
        <name>glyoxylate</name>
        <dbReference type="ChEBI" id="CHEBI:36655"/>
    </ligand>
</feature>
<feature type="binding site" evidence="10">
    <location>
        <position position="324"/>
    </location>
    <ligand>
        <name>acetyl-CoA</name>
        <dbReference type="ChEBI" id="CHEBI:57288"/>
    </ligand>
</feature>
<feature type="active site" description="Proton donor" evidence="10 12">
    <location>
        <position position="649"/>
    </location>
</feature>
<keyword evidence="7 10" id="KW-0460">Magnesium</keyword>
<evidence type="ECO:0000313" key="19">
    <source>
        <dbReference type="Proteomes" id="UP000286482"/>
    </source>
</evidence>
<dbReference type="GO" id="GO:0004474">
    <property type="term" value="F:malate synthase activity"/>
    <property type="evidence" value="ECO:0007669"/>
    <property type="project" value="UniProtKB-UniRule"/>
</dbReference>
<dbReference type="Pfam" id="PF20658">
    <property type="entry name" value="MSG_insertion"/>
    <property type="match status" value="1"/>
</dbReference>
<evidence type="ECO:0000256" key="13">
    <source>
        <dbReference type="RuleBase" id="RU003572"/>
    </source>
</evidence>
<dbReference type="HAMAP" id="MF_00641">
    <property type="entry name" value="Malate_synth_G"/>
    <property type="match status" value="1"/>
</dbReference>
<dbReference type="SUPFAM" id="SSF51645">
    <property type="entry name" value="Malate synthase G"/>
    <property type="match status" value="1"/>
</dbReference>
<keyword evidence="8 10" id="KW-0558">Oxidation</keyword>
<evidence type="ECO:0000256" key="11">
    <source>
        <dbReference type="NCBIfam" id="TIGR01345"/>
    </source>
</evidence>
<dbReference type="EMBL" id="RAQO01000013">
    <property type="protein sequence ID" value="RKF12835.1"/>
    <property type="molecule type" value="Genomic_DNA"/>
</dbReference>
<dbReference type="EC" id="2.3.3.9" evidence="10 11"/>
<feature type="binding site" evidence="10">
    <location>
        <position position="471"/>
    </location>
    <ligand>
        <name>Mg(2+)</name>
        <dbReference type="ChEBI" id="CHEBI:18420"/>
    </ligand>
</feature>
<evidence type="ECO:0000256" key="7">
    <source>
        <dbReference type="ARBA" id="ARBA00022842"/>
    </source>
</evidence>
<dbReference type="GO" id="GO:0000287">
    <property type="term" value="F:magnesium ion binding"/>
    <property type="evidence" value="ECO:0007669"/>
    <property type="project" value="TreeGrafter"/>
</dbReference>